<protein>
    <submittedName>
        <fullName evidence="1">Uncharacterized protein</fullName>
    </submittedName>
</protein>
<evidence type="ECO:0000313" key="1">
    <source>
        <dbReference type="EMBL" id="CAB4240597.1"/>
    </source>
</evidence>
<name>A0A6J5T7H9_9CAUD</name>
<proteinExistence type="predicted"/>
<accession>A0A6J5T7H9</accession>
<gene>
    <name evidence="1" type="ORF">UFOVP3_56</name>
</gene>
<dbReference type="EMBL" id="LR797814">
    <property type="protein sequence ID" value="CAB4240597.1"/>
    <property type="molecule type" value="Genomic_DNA"/>
</dbReference>
<organism evidence="1">
    <name type="scientific">uncultured Caudovirales phage</name>
    <dbReference type="NCBI Taxonomy" id="2100421"/>
    <lineage>
        <taxon>Viruses</taxon>
        <taxon>Duplodnaviria</taxon>
        <taxon>Heunggongvirae</taxon>
        <taxon>Uroviricota</taxon>
        <taxon>Caudoviricetes</taxon>
        <taxon>Peduoviridae</taxon>
        <taxon>Maltschvirus</taxon>
        <taxon>Maltschvirus maltsch</taxon>
    </lineage>
</organism>
<reference evidence="1" key="1">
    <citation type="submission" date="2020-05" db="EMBL/GenBank/DDBJ databases">
        <authorList>
            <person name="Chiriac C."/>
            <person name="Salcher M."/>
            <person name="Ghai R."/>
            <person name="Kavagutti S V."/>
        </authorList>
    </citation>
    <scope>NUCLEOTIDE SEQUENCE</scope>
</reference>
<sequence length="174" mass="20265">MAIKKYQGFTYKELNDKFTYDPVEGKFWSKKTGKLLDSTKGGKMYLGIRIADEIIPLQPAKVAMILVDQYFPKDDERVIFKDHDNLNFAYSNLKVIKKRDAALFGKNAIRPKAYETAVDGVFKVMPMGYFVARRGPNQAVYRGYDFDEVVNIRKEWEIDNTIHRWDATMPKCFQ</sequence>